<protein>
    <recommendedName>
        <fullName evidence="3">HTH cro/C1-type domain-containing protein</fullName>
    </recommendedName>
</protein>
<sequence>MGRELSPLGKVIKKRLIDINKSQVWLAEIVGMNVKYLHLVLYGERSGKKYLPDIIRALGLDEELIQKIA</sequence>
<proteinExistence type="predicted"/>
<organism evidence="1 2">
    <name type="scientific">Desulfotruncus arcticus DSM 17038</name>
    <dbReference type="NCBI Taxonomy" id="1121424"/>
    <lineage>
        <taxon>Bacteria</taxon>
        <taxon>Bacillati</taxon>
        <taxon>Bacillota</taxon>
        <taxon>Clostridia</taxon>
        <taxon>Eubacteriales</taxon>
        <taxon>Desulfallaceae</taxon>
        <taxon>Desulfotruncus</taxon>
    </lineage>
</organism>
<reference evidence="2" key="1">
    <citation type="submission" date="2016-10" db="EMBL/GenBank/DDBJ databases">
        <authorList>
            <person name="Varghese N."/>
            <person name="Submissions S."/>
        </authorList>
    </citation>
    <scope>NUCLEOTIDE SEQUENCE [LARGE SCALE GENOMIC DNA]</scope>
    <source>
        <strain evidence="2">DSM 17038</strain>
    </source>
</reference>
<dbReference type="InterPro" id="IPR010982">
    <property type="entry name" value="Lambda_DNA-bd_dom_sf"/>
</dbReference>
<evidence type="ECO:0000313" key="2">
    <source>
        <dbReference type="Proteomes" id="UP000199337"/>
    </source>
</evidence>
<dbReference type="GO" id="GO:0003677">
    <property type="term" value="F:DNA binding"/>
    <property type="evidence" value="ECO:0007669"/>
    <property type="project" value="InterPro"/>
</dbReference>
<dbReference type="RefSeq" id="WP_238456588.1">
    <property type="nucleotide sequence ID" value="NZ_FOOX01000020.1"/>
</dbReference>
<dbReference type="SUPFAM" id="SSF47413">
    <property type="entry name" value="lambda repressor-like DNA-binding domains"/>
    <property type="match status" value="1"/>
</dbReference>
<gene>
    <name evidence="1" type="ORF">SAMN05660649_04300</name>
</gene>
<evidence type="ECO:0000313" key="1">
    <source>
        <dbReference type="EMBL" id="SFH21869.1"/>
    </source>
</evidence>
<evidence type="ECO:0008006" key="3">
    <source>
        <dbReference type="Google" id="ProtNLM"/>
    </source>
</evidence>
<dbReference type="Gene3D" id="1.10.260.40">
    <property type="entry name" value="lambda repressor-like DNA-binding domains"/>
    <property type="match status" value="1"/>
</dbReference>
<dbReference type="STRING" id="341036.SAMN05660649_04300"/>
<dbReference type="AlphaFoldDB" id="A0A1I2Y933"/>
<name>A0A1I2Y933_9FIRM</name>
<keyword evidence="2" id="KW-1185">Reference proteome</keyword>
<accession>A0A1I2Y933</accession>
<dbReference type="EMBL" id="FOOX01000020">
    <property type="protein sequence ID" value="SFH21869.1"/>
    <property type="molecule type" value="Genomic_DNA"/>
</dbReference>
<dbReference type="Proteomes" id="UP000199337">
    <property type="component" value="Unassembled WGS sequence"/>
</dbReference>